<keyword evidence="1" id="KW-1133">Transmembrane helix</keyword>
<evidence type="ECO:0000256" key="1">
    <source>
        <dbReference type="SAM" id="Phobius"/>
    </source>
</evidence>
<dbReference type="EMBL" id="JARPXM010000001">
    <property type="protein sequence ID" value="MDT2536782.1"/>
    <property type="molecule type" value="Genomic_DNA"/>
</dbReference>
<gene>
    <name evidence="2" type="ORF">P7D78_01480</name>
</gene>
<evidence type="ECO:0000313" key="3">
    <source>
        <dbReference type="Proteomes" id="UP001249240"/>
    </source>
</evidence>
<reference evidence="2" key="1">
    <citation type="submission" date="2023-03" db="EMBL/GenBank/DDBJ databases">
        <authorList>
            <person name="Shen W."/>
            <person name="Cai J."/>
        </authorList>
    </citation>
    <scope>NUCLEOTIDE SEQUENCE</scope>
    <source>
        <strain evidence="2">B646-2</strain>
    </source>
</reference>
<dbReference type="AlphaFoldDB" id="A0AAW8SPS4"/>
<feature type="transmembrane region" description="Helical" evidence="1">
    <location>
        <begin position="98"/>
        <end position="117"/>
    </location>
</feature>
<keyword evidence="1" id="KW-0812">Transmembrane</keyword>
<dbReference type="RefSeq" id="WP_035019375.1">
    <property type="nucleotide sequence ID" value="NZ_CABLCA010000004.1"/>
</dbReference>
<keyword evidence="1" id="KW-0472">Membrane</keyword>
<dbReference type="GeneID" id="67042061"/>
<protein>
    <recommendedName>
        <fullName evidence="4">LPXTG-domain-containing protein cell wall anchor domain</fullName>
    </recommendedName>
</protein>
<proteinExistence type="predicted"/>
<accession>A0AAW8SPS4</accession>
<dbReference type="Proteomes" id="UP001249240">
    <property type="component" value="Unassembled WGS sequence"/>
</dbReference>
<sequence>MYLKKSQKEGEEMKKKRMAISFFIGIIISLVLFIDPIKSCATSTTMTITFSSQEREREGESTTDLPLIKHTREKKRDESFLAYSGQRRLPTTGEEYNSVLSCLGWTTFLFTLLFFFIGNYERRRRDGCE</sequence>
<organism evidence="2 3">
    <name type="scientific">Enterococcus raffinosus</name>
    <dbReference type="NCBI Taxonomy" id="71452"/>
    <lineage>
        <taxon>Bacteria</taxon>
        <taxon>Bacillati</taxon>
        <taxon>Bacillota</taxon>
        <taxon>Bacilli</taxon>
        <taxon>Lactobacillales</taxon>
        <taxon>Enterococcaceae</taxon>
        <taxon>Enterococcus</taxon>
    </lineage>
</organism>
<name>A0AAW8SPS4_9ENTE</name>
<comment type="caution">
    <text evidence="2">The sequence shown here is derived from an EMBL/GenBank/DDBJ whole genome shotgun (WGS) entry which is preliminary data.</text>
</comment>
<evidence type="ECO:0008006" key="4">
    <source>
        <dbReference type="Google" id="ProtNLM"/>
    </source>
</evidence>
<feature type="transmembrane region" description="Helical" evidence="1">
    <location>
        <begin position="20"/>
        <end position="37"/>
    </location>
</feature>
<evidence type="ECO:0000313" key="2">
    <source>
        <dbReference type="EMBL" id="MDT2536782.1"/>
    </source>
</evidence>